<keyword evidence="9" id="KW-0479">Metal-binding</keyword>
<comment type="pathway">
    <text evidence="1">Carbohydrate degradation; glycolysis; pyruvate from D-glyceraldehyde 3-phosphate: step 4/5.</text>
</comment>
<dbReference type="STRING" id="4097.A0A1S3ZZL0"/>
<dbReference type="GO" id="GO:0000015">
    <property type="term" value="C:phosphopyruvate hydratase complex"/>
    <property type="evidence" value="ECO:0000318"/>
    <property type="project" value="GO_Central"/>
</dbReference>
<dbReference type="SUPFAM" id="SSF54826">
    <property type="entry name" value="Enolase N-terminal domain-like"/>
    <property type="match status" value="1"/>
</dbReference>
<comment type="cofactor">
    <cofactor evidence="9">
        <name>Mg(2+)</name>
        <dbReference type="ChEBI" id="CHEBI:18420"/>
    </cofactor>
    <text evidence="9">Mg(2+) is required for catalysis and for stabilizing the dimer.</text>
</comment>
<feature type="active site" description="Proton donor" evidence="7">
    <location>
        <position position="215"/>
    </location>
</feature>
<feature type="binding site" evidence="8">
    <location>
        <begin position="379"/>
        <end position="382"/>
    </location>
    <ligand>
        <name>substrate</name>
    </ligand>
</feature>
<feature type="binding site" evidence="9">
    <location>
        <position position="327"/>
    </location>
    <ligand>
        <name>Mg(2+)</name>
        <dbReference type="ChEBI" id="CHEBI:18420"/>
    </ligand>
</feature>
<dbReference type="HAMAP" id="MF_00318">
    <property type="entry name" value="Enolase"/>
    <property type="match status" value="1"/>
</dbReference>
<feature type="binding site" evidence="8">
    <location>
        <position position="163"/>
    </location>
    <ligand>
        <name>substrate</name>
    </ligand>
</feature>
<reference evidence="13" key="2">
    <citation type="submission" date="2025-08" db="UniProtKB">
        <authorList>
            <consortium name="RefSeq"/>
        </authorList>
    </citation>
    <scope>IDENTIFICATION</scope>
    <source>
        <tissue evidence="13">Leaf</tissue>
    </source>
</reference>
<gene>
    <name evidence="13" type="primary">LOC107792078</name>
</gene>
<dbReference type="NCBIfam" id="TIGR01060">
    <property type="entry name" value="eno"/>
    <property type="match status" value="1"/>
</dbReference>
<evidence type="ECO:0000259" key="11">
    <source>
        <dbReference type="SMART" id="SM01193"/>
    </source>
</evidence>
<dbReference type="UniPathway" id="UPA00109">
    <property type="reaction ID" value="UER00187"/>
</dbReference>
<dbReference type="GO" id="GO:0004634">
    <property type="term" value="F:phosphopyruvate hydratase activity"/>
    <property type="evidence" value="ECO:0000318"/>
    <property type="project" value="GO_Central"/>
</dbReference>
<dbReference type="InterPro" id="IPR020810">
    <property type="entry name" value="Enolase_C"/>
</dbReference>
<feature type="binding site" evidence="9">
    <location>
        <position position="300"/>
    </location>
    <ligand>
        <name>Mg(2+)</name>
        <dbReference type="ChEBI" id="CHEBI:18420"/>
    </ligand>
</feature>
<dbReference type="PIRSF" id="PIRSF001400">
    <property type="entry name" value="Enolase"/>
    <property type="match status" value="1"/>
</dbReference>
<evidence type="ECO:0000256" key="6">
    <source>
        <dbReference type="ARBA" id="ARBA00023239"/>
    </source>
</evidence>
<evidence type="ECO:0000256" key="9">
    <source>
        <dbReference type="PIRSR" id="PIRSR001400-3"/>
    </source>
</evidence>
<dbReference type="InterPro" id="IPR020811">
    <property type="entry name" value="Enolase_N"/>
</dbReference>
<dbReference type="GO" id="GO:0000287">
    <property type="term" value="F:magnesium ion binding"/>
    <property type="evidence" value="ECO:0007669"/>
    <property type="project" value="InterPro"/>
</dbReference>
<comment type="similarity">
    <text evidence="2">Belongs to the enolase family.</text>
</comment>
<dbReference type="InterPro" id="IPR029017">
    <property type="entry name" value="Enolase-like_N"/>
</dbReference>
<feature type="binding site" evidence="8">
    <location>
        <position position="172"/>
    </location>
    <ligand>
        <name>substrate</name>
    </ligand>
</feature>
<evidence type="ECO:0000256" key="3">
    <source>
        <dbReference type="ARBA" id="ARBA00012058"/>
    </source>
</evidence>
<accession>A0A1S3ZZL0</accession>
<evidence type="ECO:0000256" key="8">
    <source>
        <dbReference type="PIRSR" id="PIRSR001400-2"/>
    </source>
</evidence>
<name>A0A1S3ZZL0_TOBAC</name>
<dbReference type="PRINTS" id="PR00148">
    <property type="entry name" value="ENOLASE"/>
</dbReference>
<reference evidence="12" key="1">
    <citation type="journal article" date="2014" name="Nat. Commun.">
        <title>The tobacco genome sequence and its comparison with those of tomato and potato.</title>
        <authorList>
            <person name="Sierro N."/>
            <person name="Battey J.N."/>
            <person name="Ouadi S."/>
            <person name="Bakaher N."/>
            <person name="Bovet L."/>
            <person name="Willig A."/>
            <person name="Goepfert S."/>
            <person name="Peitsch M.C."/>
            <person name="Ivanov N.V."/>
        </authorList>
    </citation>
    <scope>NUCLEOTIDE SEQUENCE [LARGE SCALE GENOMIC DNA]</scope>
</reference>
<feature type="active site" description="Proton acceptor" evidence="7">
    <location>
        <position position="352"/>
    </location>
</feature>
<dbReference type="SMR" id="A0A1S3ZZL0"/>
<dbReference type="SMART" id="SM01192">
    <property type="entry name" value="Enolase_C"/>
    <property type="match status" value="1"/>
</dbReference>
<evidence type="ECO:0000313" key="13">
    <source>
        <dbReference type="RefSeq" id="XP_016469751.1"/>
    </source>
</evidence>
<dbReference type="InterPro" id="IPR000941">
    <property type="entry name" value="Enolase"/>
</dbReference>
<keyword evidence="6" id="KW-0456">Lyase</keyword>
<dbReference type="Gene3D" id="3.30.390.10">
    <property type="entry name" value="Enolase-like, N-terminal domain"/>
    <property type="match status" value="1"/>
</dbReference>
<dbReference type="KEGG" id="nta:107792078"/>
<feature type="domain" description="Enolase C-terminal TIM barrel" evidence="10">
    <location>
        <begin position="147"/>
        <end position="440"/>
    </location>
</feature>
<dbReference type="SFLD" id="SFLDF00002">
    <property type="entry name" value="enolase"/>
    <property type="match status" value="1"/>
</dbReference>
<evidence type="ECO:0000256" key="4">
    <source>
        <dbReference type="ARBA" id="ARBA00022842"/>
    </source>
</evidence>
<dbReference type="RefSeq" id="XP_016469751.1">
    <property type="nucleotide sequence ID" value="XM_016614265.1"/>
</dbReference>
<dbReference type="RefSeq" id="XP_016469751.1">
    <property type="nucleotide sequence ID" value="XM_016614265.2"/>
</dbReference>
<evidence type="ECO:0000259" key="10">
    <source>
        <dbReference type="SMART" id="SM01192"/>
    </source>
</evidence>
<sequence>MATIKIVKARQIFDSRGNPTVEVDVTLSNGVFARAAVPSGASTGIYEALELRDGGSEYLGKGVSKAVNNVNSIIGPALIGKDATDQTGLDNFMVHELDGTQNEWGWCKQKLGANAILAVSLAVCKAGAAARNVPLYKHIADLAGNKKLVLPVPAFNVINGGSHAGNKLAMQEFMILPTGASSFKEAMKMGCEVYHHLKAVIKKKYGQDATNVGDEGGFAPNIQENKEGLELLKTAIEKAGYTGKVVIGMDVAASEFFLKDKSYDLNFKEENNDGSQRISGDQLKDLYKTFVSEYPIVSIEDPFDQDDWETYAKLTTEIGEPVQIVGDDLLVTNPKRVAKAIAEKTCNALLLKVNQIGSVTESIEAVKMSKRAGWGVMTSHRSGETEDTFIADLAVGLSTGQIKTGAPCRSERLAKYNQLLRIEEELGSDAVYAGASFRKPVEPY</sequence>
<dbReference type="SFLD" id="SFLDG00178">
    <property type="entry name" value="enolase"/>
    <property type="match status" value="1"/>
</dbReference>
<evidence type="ECO:0000256" key="2">
    <source>
        <dbReference type="ARBA" id="ARBA00009604"/>
    </source>
</evidence>
<dbReference type="GeneID" id="107792078"/>
<dbReference type="PANTHER" id="PTHR11902">
    <property type="entry name" value="ENOLASE"/>
    <property type="match status" value="1"/>
</dbReference>
<feature type="binding site" evidence="8">
    <location>
        <position position="403"/>
    </location>
    <ligand>
        <name>substrate</name>
    </ligand>
</feature>
<dbReference type="SUPFAM" id="SSF51604">
    <property type="entry name" value="Enolase C-terminal domain-like"/>
    <property type="match status" value="1"/>
</dbReference>
<dbReference type="SMART" id="SM01193">
    <property type="entry name" value="Enolase_N"/>
    <property type="match status" value="1"/>
</dbReference>
<feature type="domain" description="Enolase N-terminal" evidence="11">
    <location>
        <begin position="4"/>
        <end position="139"/>
    </location>
</feature>
<feature type="binding site" evidence="9">
    <location>
        <position position="250"/>
    </location>
    <ligand>
        <name>Mg(2+)</name>
        <dbReference type="ChEBI" id="CHEBI:18420"/>
    </ligand>
</feature>
<protein>
    <recommendedName>
        <fullName evidence="3">phosphopyruvate hydratase</fullName>
        <ecNumber evidence="3">4.2.1.11</ecNumber>
    </recommendedName>
</protein>
<dbReference type="Proteomes" id="UP000790787">
    <property type="component" value="Chromosome 2"/>
</dbReference>
<dbReference type="GO" id="GO:0006096">
    <property type="term" value="P:glycolytic process"/>
    <property type="evidence" value="ECO:0000318"/>
    <property type="project" value="GO_Central"/>
</dbReference>
<evidence type="ECO:0000256" key="5">
    <source>
        <dbReference type="ARBA" id="ARBA00023152"/>
    </source>
</evidence>
<evidence type="ECO:0000313" key="12">
    <source>
        <dbReference type="Proteomes" id="UP000790787"/>
    </source>
</evidence>
<dbReference type="FunFam" id="3.20.20.120:FF:000002">
    <property type="entry name" value="Enolase 1"/>
    <property type="match status" value="1"/>
</dbReference>
<dbReference type="PaxDb" id="4097-A0A1S3ZZL0"/>
<dbReference type="OMA" id="NRCKLAQ"/>
<dbReference type="Pfam" id="PF00113">
    <property type="entry name" value="Enolase_C"/>
    <property type="match status" value="1"/>
</dbReference>
<dbReference type="InterPro" id="IPR036849">
    <property type="entry name" value="Enolase-like_C_sf"/>
</dbReference>
<evidence type="ECO:0000256" key="1">
    <source>
        <dbReference type="ARBA" id="ARBA00005031"/>
    </source>
</evidence>
<dbReference type="Gene3D" id="3.20.20.120">
    <property type="entry name" value="Enolase-like C-terminal domain"/>
    <property type="match status" value="1"/>
</dbReference>
<dbReference type="OrthoDB" id="1739814at2759"/>
<keyword evidence="4 9" id="KW-0460">Magnesium</keyword>
<dbReference type="SFLD" id="SFLDS00001">
    <property type="entry name" value="Enolase"/>
    <property type="match status" value="1"/>
</dbReference>
<dbReference type="CDD" id="cd03313">
    <property type="entry name" value="enolase"/>
    <property type="match status" value="1"/>
</dbReference>
<proteinExistence type="inferred from homology"/>
<dbReference type="AlphaFoldDB" id="A0A1S3ZZL0"/>
<dbReference type="PANTHER" id="PTHR11902:SF53">
    <property type="entry name" value="ENOLASE"/>
    <property type="match status" value="1"/>
</dbReference>
<keyword evidence="12" id="KW-1185">Reference proteome</keyword>
<dbReference type="PROSITE" id="PS00164">
    <property type="entry name" value="ENOLASE"/>
    <property type="match status" value="1"/>
</dbReference>
<organism evidence="12 13">
    <name type="scientific">Nicotiana tabacum</name>
    <name type="common">Common tobacco</name>
    <dbReference type="NCBI Taxonomy" id="4097"/>
    <lineage>
        <taxon>Eukaryota</taxon>
        <taxon>Viridiplantae</taxon>
        <taxon>Streptophyta</taxon>
        <taxon>Embryophyta</taxon>
        <taxon>Tracheophyta</taxon>
        <taxon>Spermatophyta</taxon>
        <taxon>Magnoliopsida</taxon>
        <taxon>eudicotyledons</taxon>
        <taxon>Gunneridae</taxon>
        <taxon>Pentapetalae</taxon>
        <taxon>asterids</taxon>
        <taxon>lamiids</taxon>
        <taxon>Solanales</taxon>
        <taxon>Solanaceae</taxon>
        <taxon>Nicotianoideae</taxon>
        <taxon>Nicotianeae</taxon>
        <taxon>Nicotiana</taxon>
    </lineage>
</organism>
<dbReference type="InterPro" id="IPR020809">
    <property type="entry name" value="Enolase_CS"/>
</dbReference>
<feature type="binding site" evidence="8">
    <location>
        <position position="300"/>
    </location>
    <ligand>
        <name>substrate</name>
    </ligand>
</feature>
<dbReference type="EC" id="4.2.1.11" evidence="3"/>
<evidence type="ECO:0000256" key="7">
    <source>
        <dbReference type="PIRSR" id="PIRSR001400-1"/>
    </source>
</evidence>
<dbReference type="Pfam" id="PF03952">
    <property type="entry name" value="Enolase_N"/>
    <property type="match status" value="1"/>
</dbReference>
<dbReference type="FunFam" id="3.30.390.10:FF:000001">
    <property type="entry name" value="Enolase"/>
    <property type="match status" value="1"/>
</dbReference>
<feature type="binding site" evidence="8">
    <location>
        <position position="327"/>
    </location>
    <ligand>
        <name>substrate</name>
    </ligand>
</feature>
<keyword evidence="5" id="KW-0324">Glycolysis</keyword>